<keyword evidence="4" id="KW-0234">DNA repair</keyword>
<feature type="compositionally biased region" description="Basic and acidic residues" evidence="6">
    <location>
        <begin position="97"/>
        <end position="110"/>
    </location>
</feature>
<feature type="non-terminal residue" evidence="8">
    <location>
        <position position="1"/>
    </location>
</feature>
<evidence type="ECO:0000256" key="2">
    <source>
        <dbReference type="ARBA" id="ARBA00022737"/>
    </source>
</evidence>
<comment type="caution">
    <text evidence="8">The sequence shown here is derived from an EMBL/GenBank/DDBJ whole genome shotgun (WGS) entry which is preliminary data.</text>
</comment>
<dbReference type="SUPFAM" id="SSF52113">
    <property type="entry name" value="BRCT domain"/>
    <property type="match status" value="1"/>
</dbReference>
<dbReference type="PANTHER" id="PTHR13763:SF0">
    <property type="entry name" value="BREAST CANCER TYPE 1 SUSCEPTIBILITY PROTEIN"/>
    <property type="match status" value="1"/>
</dbReference>
<organism evidence="8 9">
    <name type="scientific">Triparma retinervis</name>
    <dbReference type="NCBI Taxonomy" id="2557542"/>
    <lineage>
        <taxon>Eukaryota</taxon>
        <taxon>Sar</taxon>
        <taxon>Stramenopiles</taxon>
        <taxon>Ochrophyta</taxon>
        <taxon>Bolidophyceae</taxon>
        <taxon>Parmales</taxon>
        <taxon>Triparmaceae</taxon>
        <taxon>Triparma</taxon>
    </lineage>
</organism>
<evidence type="ECO:0000313" key="8">
    <source>
        <dbReference type="EMBL" id="GMH68465.1"/>
    </source>
</evidence>
<feature type="region of interest" description="Disordered" evidence="6">
    <location>
        <begin position="52"/>
        <end position="188"/>
    </location>
</feature>
<feature type="domain" description="BRCT" evidence="7">
    <location>
        <begin position="359"/>
        <end position="468"/>
    </location>
</feature>
<feature type="compositionally biased region" description="Basic residues" evidence="6">
    <location>
        <begin position="167"/>
        <end position="177"/>
    </location>
</feature>
<evidence type="ECO:0000313" key="9">
    <source>
        <dbReference type="Proteomes" id="UP001165082"/>
    </source>
</evidence>
<dbReference type="Proteomes" id="UP001165082">
    <property type="component" value="Unassembled WGS sequence"/>
</dbReference>
<keyword evidence="5" id="KW-0539">Nucleus</keyword>
<evidence type="ECO:0000259" key="7">
    <source>
        <dbReference type="PROSITE" id="PS50172"/>
    </source>
</evidence>
<dbReference type="GO" id="GO:0005634">
    <property type="term" value="C:nucleus"/>
    <property type="evidence" value="ECO:0007669"/>
    <property type="project" value="UniProtKB-SubCell"/>
</dbReference>
<keyword evidence="2" id="KW-0677">Repeat</keyword>
<evidence type="ECO:0000256" key="3">
    <source>
        <dbReference type="ARBA" id="ARBA00022763"/>
    </source>
</evidence>
<feature type="compositionally biased region" description="Low complexity" evidence="6">
    <location>
        <begin position="126"/>
        <end position="146"/>
    </location>
</feature>
<name>A0A9W7E807_9STRA</name>
<dbReference type="GO" id="GO:0045944">
    <property type="term" value="P:positive regulation of transcription by RNA polymerase II"/>
    <property type="evidence" value="ECO:0007669"/>
    <property type="project" value="TreeGrafter"/>
</dbReference>
<dbReference type="InterPro" id="IPR031099">
    <property type="entry name" value="BRCA1-associated"/>
</dbReference>
<gene>
    <name evidence="8" type="ORF">TrRE_jg11967</name>
</gene>
<dbReference type="Gene3D" id="3.40.50.10190">
    <property type="entry name" value="BRCT domain"/>
    <property type="match status" value="2"/>
</dbReference>
<dbReference type="GO" id="GO:0004842">
    <property type="term" value="F:ubiquitin-protein transferase activity"/>
    <property type="evidence" value="ECO:0007669"/>
    <property type="project" value="TreeGrafter"/>
</dbReference>
<reference evidence="8" key="1">
    <citation type="submission" date="2022-07" db="EMBL/GenBank/DDBJ databases">
        <title>Genome analysis of Parmales, a sister group of diatoms, reveals the evolutionary specialization of diatoms from phago-mixotrophs to photoautotrophs.</title>
        <authorList>
            <person name="Ban H."/>
            <person name="Sato S."/>
            <person name="Yoshikawa S."/>
            <person name="Kazumasa Y."/>
            <person name="Nakamura Y."/>
            <person name="Ichinomiya M."/>
            <person name="Saitoh K."/>
            <person name="Sato N."/>
            <person name="Blanc-Mathieu R."/>
            <person name="Endo H."/>
            <person name="Kuwata A."/>
            <person name="Ogata H."/>
        </authorList>
    </citation>
    <scope>NUCLEOTIDE SEQUENCE</scope>
</reference>
<keyword evidence="3" id="KW-0227">DNA damage</keyword>
<accession>A0A9W7E807</accession>
<keyword evidence="9" id="KW-1185">Reference proteome</keyword>
<protein>
    <recommendedName>
        <fullName evidence="7">BRCT domain-containing protein</fullName>
    </recommendedName>
</protein>
<dbReference type="InterPro" id="IPR001357">
    <property type="entry name" value="BRCT_dom"/>
</dbReference>
<evidence type="ECO:0000256" key="5">
    <source>
        <dbReference type="ARBA" id="ARBA00023242"/>
    </source>
</evidence>
<dbReference type="OrthoDB" id="202600at2759"/>
<dbReference type="EMBL" id="BRXZ01001330">
    <property type="protein sequence ID" value="GMH68465.1"/>
    <property type="molecule type" value="Genomic_DNA"/>
</dbReference>
<evidence type="ECO:0000256" key="4">
    <source>
        <dbReference type="ARBA" id="ARBA00023204"/>
    </source>
</evidence>
<feature type="compositionally biased region" description="Polar residues" evidence="6">
    <location>
        <begin position="153"/>
        <end position="166"/>
    </location>
</feature>
<dbReference type="InterPro" id="IPR036420">
    <property type="entry name" value="BRCT_dom_sf"/>
</dbReference>
<feature type="region of interest" description="Disordered" evidence="6">
    <location>
        <begin position="1"/>
        <end position="20"/>
    </location>
</feature>
<proteinExistence type="predicted"/>
<sequence>INKPGGVAKVTNFTSTPKGPAYDVKYVVGTGREKEVSAQFISAVPEDMRDDLDEVAAGIDGPKKTGPRRSRRAAAASLASATSTTTTPAADYASTTPDEKPKRGRKLSESKKKRRANRSRSQGDQATPSAKSTSGASASDGASSNSLEKNARKATQPNSNTQLSHTSARRPPNKRARASPTRSLSPDFTVPNIVNLAASRYSRIVEAATKSKNLTFVQSGLDDSQQQQVKKFESMVHKLGIKATTPRLFSAAVSFCVVSPGLRPFGGSGDAPRPGSPHVAAKRTLKVMKALVCGIPIMSTAWIDECLRRGKLVEPKEPFTINTIPTRGKGLKESEELGEGSYLSVSLAAANMEMGNDKKKGNLFKGTSVHLLGEWSSSVGKNDLASLMTFCGANVVSDSVSAARLISQKKVKARAARDVDRVLLICDDATTDSKCGLAGDLLNETQNHIGDGGTFVTVVHQGWVYDAISCYKADLEVTNYPPKANLTKGLFEVMLLFSNADANDE</sequence>
<evidence type="ECO:0000256" key="6">
    <source>
        <dbReference type="SAM" id="MobiDB-lite"/>
    </source>
</evidence>
<evidence type="ECO:0000256" key="1">
    <source>
        <dbReference type="ARBA" id="ARBA00004123"/>
    </source>
</evidence>
<comment type="subcellular location">
    <subcellularLocation>
        <location evidence="1">Nucleus</location>
    </subcellularLocation>
</comment>
<dbReference type="PROSITE" id="PS50172">
    <property type="entry name" value="BRCT"/>
    <property type="match status" value="2"/>
</dbReference>
<feature type="compositionally biased region" description="Low complexity" evidence="6">
    <location>
        <begin position="73"/>
        <end position="96"/>
    </location>
</feature>
<dbReference type="PANTHER" id="PTHR13763">
    <property type="entry name" value="BREAST CANCER TYPE 1 SUSCEPTIBILITY PROTEIN BRCA1"/>
    <property type="match status" value="1"/>
</dbReference>
<feature type="domain" description="BRCT" evidence="7">
    <location>
        <begin position="206"/>
        <end position="320"/>
    </location>
</feature>
<dbReference type="GO" id="GO:0000724">
    <property type="term" value="P:double-strand break repair via homologous recombination"/>
    <property type="evidence" value="ECO:0007669"/>
    <property type="project" value="TreeGrafter"/>
</dbReference>
<dbReference type="AlphaFoldDB" id="A0A9W7E807"/>